<comment type="caution">
    <text evidence="8">The sequence shown here is derived from an EMBL/GenBank/DDBJ whole genome shotgun (WGS) entry which is preliminary data.</text>
</comment>
<dbReference type="InterPro" id="IPR042831">
    <property type="entry name" value="Ribosomal_mL40_fung"/>
</dbReference>
<evidence type="ECO:0000256" key="3">
    <source>
        <dbReference type="ARBA" id="ARBA00022946"/>
    </source>
</evidence>
<sequence length="147" mass="17692">MNCLFLTGRIPCFFFGKKYAFLRHNSSVQKSTSDSYTDLLLRILYESPIQPPIQFSEEELERHEVIHRAWQICERVKREKLDRQLEMQYNKMKKACAELERTDKRLFKAAISKKKYYFPVEMRTPTDTPPSQIWKYKWTMPSEKADI</sequence>
<dbReference type="GO" id="GO:0003735">
    <property type="term" value="F:structural constituent of ribosome"/>
    <property type="evidence" value="ECO:0007669"/>
    <property type="project" value="InterPro"/>
</dbReference>
<dbReference type="EMBL" id="LFWA01000004">
    <property type="protein sequence ID" value="KTW31845.1"/>
    <property type="molecule type" value="Genomic_DNA"/>
</dbReference>
<gene>
    <name evidence="8" type="ORF">T551_01106</name>
</gene>
<proteinExistence type="inferred from homology"/>
<evidence type="ECO:0000256" key="7">
    <source>
        <dbReference type="ARBA" id="ARBA00035192"/>
    </source>
</evidence>
<dbReference type="VEuPathDB" id="FungiDB:T551_01106"/>
<reference evidence="9" key="1">
    <citation type="journal article" date="2016" name="Nat. Commun.">
        <title>Genome analysis of three Pneumocystis species reveals adaptation mechanisms to life exclusively in mammalian hosts.</title>
        <authorList>
            <person name="Ma L."/>
            <person name="Chen Z."/>
            <person name="Huang D.W."/>
            <person name="Kutty G."/>
            <person name="Ishihara M."/>
            <person name="Wang H."/>
            <person name="Abouelleil A."/>
            <person name="Bishop L."/>
            <person name="Davey E."/>
            <person name="Deng R."/>
            <person name="Deng X."/>
            <person name="Fan L."/>
            <person name="Fantoni G."/>
            <person name="Fitzgerald M."/>
            <person name="Gogineni E."/>
            <person name="Goldberg J.M."/>
            <person name="Handley G."/>
            <person name="Hu X."/>
            <person name="Huber C."/>
            <person name="Jiao X."/>
            <person name="Jones K."/>
            <person name="Levin J.Z."/>
            <person name="Liu Y."/>
            <person name="Macdonald P."/>
            <person name="Melnikov A."/>
            <person name="Raley C."/>
            <person name="Sassi M."/>
            <person name="Sherman B.T."/>
            <person name="Song X."/>
            <person name="Sykes S."/>
            <person name="Tran B."/>
            <person name="Walsh L."/>
            <person name="Xia Y."/>
            <person name="Yang J."/>
            <person name="Young S."/>
            <person name="Zeng Q."/>
            <person name="Zheng X."/>
            <person name="Stephens R."/>
            <person name="Nusbaum C."/>
            <person name="Birren B.W."/>
            <person name="Azadi P."/>
            <person name="Lempicki R.A."/>
            <person name="Cuomo C.A."/>
            <person name="Kovacs J.A."/>
        </authorList>
    </citation>
    <scope>NUCLEOTIDE SEQUENCE [LARGE SCALE GENOMIC DNA]</scope>
    <source>
        <strain evidence="9">RU7</strain>
    </source>
</reference>
<evidence type="ECO:0000313" key="9">
    <source>
        <dbReference type="Proteomes" id="UP000053447"/>
    </source>
</evidence>
<dbReference type="PANTHER" id="PTHR39150:SF1">
    <property type="entry name" value="LARGE RIBOSOMAL SUBUNIT PROTEIN ML40"/>
    <property type="match status" value="1"/>
</dbReference>
<comment type="similarity">
    <text evidence="2">Belongs to the mitochondrion-specific ribosomal protein mL40 family.</text>
</comment>
<dbReference type="PANTHER" id="PTHR39150">
    <property type="entry name" value="54S RIBOSOMAL PROTEIN L28, MITOCHONDRIAL"/>
    <property type="match status" value="1"/>
</dbReference>
<evidence type="ECO:0000256" key="2">
    <source>
        <dbReference type="ARBA" id="ARBA00009360"/>
    </source>
</evidence>
<name>A0A0W4ZTY1_PNEJ7</name>
<dbReference type="GeneID" id="28939624"/>
<dbReference type="Proteomes" id="UP000053447">
    <property type="component" value="Unassembled WGS sequence"/>
</dbReference>
<keyword evidence="5" id="KW-0496">Mitochondrion</keyword>
<evidence type="ECO:0000256" key="4">
    <source>
        <dbReference type="ARBA" id="ARBA00022980"/>
    </source>
</evidence>
<dbReference type="GO" id="GO:1990904">
    <property type="term" value="C:ribonucleoprotein complex"/>
    <property type="evidence" value="ECO:0007669"/>
    <property type="project" value="UniProtKB-KW"/>
</dbReference>
<dbReference type="eggNOG" id="KOG4778">
    <property type="taxonomic scope" value="Eukaryota"/>
</dbReference>
<dbReference type="OrthoDB" id="2098203at2759"/>
<keyword evidence="3" id="KW-0809">Transit peptide</keyword>
<accession>A0A0W4ZTY1</accession>
<organism evidence="8 9">
    <name type="scientific">Pneumocystis jirovecii (strain RU7)</name>
    <name type="common">Human pneumocystis pneumonia agent</name>
    <dbReference type="NCBI Taxonomy" id="1408657"/>
    <lineage>
        <taxon>Eukaryota</taxon>
        <taxon>Fungi</taxon>
        <taxon>Dikarya</taxon>
        <taxon>Ascomycota</taxon>
        <taxon>Taphrinomycotina</taxon>
        <taxon>Pneumocystomycetes</taxon>
        <taxon>Pneumocystaceae</taxon>
        <taxon>Pneumocystis</taxon>
    </lineage>
</organism>
<dbReference type="GO" id="GO:0032543">
    <property type="term" value="P:mitochondrial translation"/>
    <property type="evidence" value="ECO:0007669"/>
    <property type="project" value="InterPro"/>
</dbReference>
<keyword evidence="4" id="KW-0689">Ribosomal protein</keyword>
<dbReference type="Pfam" id="PF09812">
    <property type="entry name" value="MRP-L28"/>
    <property type="match status" value="1"/>
</dbReference>
<comment type="subcellular location">
    <subcellularLocation>
        <location evidence="1">Mitochondrion</location>
    </subcellularLocation>
</comment>
<dbReference type="RefSeq" id="XP_018230537.1">
    <property type="nucleotide sequence ID" value="XM_018373369.1"/>
</dbReference>
<dbReference type="GO" id="GO:0005840">
    <property type="term" value="C:ribosome"/>
    <property type="evidence" value="ECO:0007669"/>
    <property type="project" value="UniProtKB-KW"/>
</dbReference>
<dbReference type="STRING" id="1408657.A0A0W4ZTY1"/>
<dbReference type="Gene3D" id="6.10.250.3440">
    <property type="match status" value="1"/>
</dbReference>
<dbReference type="GO" id="GO:0005739">
    <property type="term" value="C:mitochondrion"/>
    <property type="evidence" value="ECO:0007669"/>
    <property type="project" value="UniProtKB-SubCell"/>
</dbReference>
<evidence type="ECO:0000256" key="1">
    <source>
        <dbReference type="ARBA" id="ARBA00004173"/>
    </source>
</evidence>
<dbReference type="FunFam" id="6.10.250.3440:FF:000001">
    <property type="entry name" value="Mitochondrial ribosomal protein L40"/>
    <property type="match status" value="1"/>
</dbReference>
<evidence type="ECO:0000313" key="8">
    <source>
        <dbReference type="EMBL" id="KTW31845.1"/>
    </source>
</evidence>
<keyword evidence="9" id="KW-1185">Reference proteome</keyword>
<evidence type="ECO:0000256" key="6">
    <source>
        <dbReference type="ARBA" id="ARBA00023274"/>
    </source>
</evidence>
<evidence type="ECO:0000256" key="5">
    <source>
        <dbReference type="ARBA" id="ARBA00023128"/>
    </source>
</evidence>
<dbReference type="AlphaFoldDB" id="A0A0W4ZTY1"/>
<dbReference type="InterPro" id="IPR019192">
    <property type="entry name" value="Ribosomal_mL40"/>
</dbReference>
<protein>
    <recommendedName>
        <fullName evidence="7">Large ribosomal subunit protein mL40</fullName>
    </recommendedName>
</protein>
<keyword evidence="6" id="KW-0687">Ribonucleoprotein</keyword>